<keyword evidence="3" id="KW-0813">Transport</keyword>
<evidence type="ECO:0000256" key="7">
    <source>
        <dbReference type="ARBA" id="ARBA00023136"/>
    </source>
</evidence>
<protein>
    <submittedName>
        <fullName evidence="9">V-type ATP synthase subunit I</fullName>
    </submittedName>
</protein>
<evidence type="ECO:0000256" key="6">
    <source>
        <dbReference type="ARBA" id="ARBA00023065"/>
    </source>
</evidence>
<dbReference type="InterPro" id="IPR002490">
    <property type="entry name" value="V-ATPase_116kDa_su"/>
</dbReference>
<evidence type="ECO:0000256" key="3">
    <source>
        <dbReference type="ARBA" id="ARBA00022448"/>
    </source>
</evidence>
<comment type="similarity">
    <text evidence="2">Belongs to the V-ATPase 116 kDa subunit family.</text>
</comment>
<accession>A0A379C7H5</accession>
<evidence type="ECO:0000313" key="10">
    <source>
        <dbReference type="Proteomes" id="UP000255517"/>
    </source>
</evidence>
<dbReference type="PANTHER" id="PTHR11629">
    <property type="entry name" value="VACUOLAR PROTON ATPASES"/>
    <property type="match status" value="1"/>
</dbReference>
<evidence type="ECO:0000256" key="8">
    <source>
        <dbReference type="SAM" id="Phobius"/>
    </source>
</evidence>
<dbReference type="PANTHER" id="PTHR11629:SF63">
    <property type="entry name" value="V-TYPE PROTON ATPASE SUBUNIT A"/>
    <property type="match status" value="1"/>
</dbReference>
<evidence type="ECO:0000256" key="5">
    <source>
        <dbReference type="ARBA" id="ARBA00022989"/>
    </source>
</evidence>
<dbReference type="STRING" id="1122949.GCA_000378725_01575"/>
<feature type="transmembrane region" description="Helical" evidence="8">
    <location>
        <begin position="500"/>
        <end position="519"/>
    </location>
</feature>
<dbReference type="AlphaFoldDB" id="A0A379C7H5"/>
<keyword evidence="6" id="KW-0406">Ion transport</keyword>
<evidence type="ECO:0000256" key="2">
    <source>
        <dbReference type="ARBA" id="ARBA00009904"/>
    </source>
</evidence>
<dbReference type="GO" id="GO:0007035">
    <property type="term" value="P:vacuolar acidification"/>
    <property type="evidence" value="ECO:0007669"/>
    <property type="project" value="TreeGrafter"/>
</dbReference>
<name>A0A379C7H5_9FIRM</name>
<evidence type="ECO:0000256" key="4">
    <source>
        <dbReference type="ARBA" id="ARBA00022692"/>
    </source>
</evidence>
<feature type="transmembrane region" description="Helical" evidence="8">
    <location>
        <begin position="561"/>
        <end position="586"/>
    </location>
</feature>
<dbReference type="GO" id="GO:0046961">
    <property type="term" value="F:proton-transporting ATPase activity, rotational mechanism"/>
    <property type="evidence" value="ECO:0007669"/>
    <property type="project" value="InterPro"/>
</dbReference>
<dbReference type="OrthoDB" id="9803814at2"/>
<evidence type="ECO:0000313" key="9">
    <source>
        <dbReference type="EMBL" id="SUB57586.1"/>
    </source>
</evidence>
<proteinExistence type="inferred from homology"/>
<dbReference type="EMBL" id="UGSZ01000001">
    <property type="protein sequence ID" value="SUB57586.1"/>
    <property type="molecule type" value="Genomic_DNA"/>
</dbReference>
<feature type="transmembrane region" description="Helical" evidence="8">
    <location>
        <begin position="361"/>
        <end position="388"/>
    </location>
</feature>
<dbReference type="Proteomes" id="UP000255517">
    <property type="component" value="Unassembled WGS sequence"/>
</dbReference>
<sequence length="644" mass="73984">MAVEKMRMMNAMAPLDNMDNIILDILKVKSAKFVSSQAQLDENNFVFSLEDERNLERNIELNYITTFKSNIKNQETVKRAREIMEFLQIDKIDEEFLDKIDLSIDFEKFYQIMREKMVKSTETREKLKAVESIEENYKLFKNVNLDLSEISNMEYFTVRFGILDKDGRLRLKKSYDTIVAMIFHTATIDNNEIYLAIYPNDMQSEMDRVLKSLNWRDIDLSVNEKGTAKEILLNLKKTETDLKKELFDIESFKKDLYTNKRDKLMVTLASMLVYEKIEEVKKYLTKSKKYFYMSCWVGVSDIDKLANILYAYDDVSVAFIEPEDSVNPPTKLKNLNFFKPFELLINMYGTPNYREIDPTPFLAITYMILFGAMFGDLGQGAVFFIGGILLARKSKNFGELLMRMGLSSCIFGILYGSVFGREDILKGLWFKPFDNINKTLVIAIYFGIGLLFISYILGIVNRLLRKETFDAIFDKEGFMGVIIFFAMINIGMNVMGAQGLINNGVSLALIILALVLMILKRAIKSAVTKEIPEISAGDYYIEGAFGLLEALLSTMSGIISFIRVGAFAINHVGLFLAFQTLAQMIGKFPGNLLILILGNIVIICLEGLIVFIQSLRLEYYEMFSKYYKGDGYEFRPDYVNLKEN</sequence>
<dbReference type="GO" id="GO:0051117">
    <property type="term" value="F:ATPase binding"/>
    <property type="evidence" value="ECO:0007669"/>
    <property type="project" value="TreeGrafter"/>
</dbReference>
<evidence type="ECO:0000256" key="1">
    <source>
        <dbReference type="ARBA" id="ARBA00004141"/>
    </source>
</evidence>
<feature type="transmembrane region" description="Helical" evidence="8">
    <location>
        <begin position="400"/>
        <end position="420"/>
    </location>
</feature>
<organism evidence="9 10">
    <name type="scientific">Peptoniphilus lacrimalis</name>
    <dbReference type="NCBI Taxonomy" id="33031"/>
    <lineage>
        <taxon>Bacteria</taxon>
        <taxon>Bacillati</taxon>
        <taxon>Bacillota</taxon>
        <taxon>Tissierellia</taxon>
        <taxon>Tissierellales</taxon>
        <taxon>Peptoniphilaceae</taxon>
        <taxon>Peptoniphilus</taxon>
    </lineage>
</organism>
<dbReference type="GO" id="GO:0016471">
    <property type="term" value="C:vacuolar proton-transporting V-type ATPase complex"/>
    <property type="evidence" value="ECO:0007669"/>
    <property type="project" value="TreeGrafter"/>
</dbReference>
<gene>
    <name evidence="9" type="ORF">NCTC13149_01431</name>
</gene>
<dbReference type="Pfam" id="PF01496">
    <property type="entry name" value="V_ATPase_I"/>
    <property type="match status" value="2"/>
</dbReference>
<feature type="transmembrane region" description="Helical" evidence="8">
    <location>
        <begin position="592"/>
        <end position="612"/>
    </location>
</feature>
<keyword evidence="7 8" id="KW-0472">Membrane</keyword>
<dbReference type="RefSeq" id="WP_019035209.1">
    <property type="nucleotide sequence ID" value="NZ_JASOSY010000001.1"/>
</dbReference>
<feature type="transmembrane region" description="Helical" evidence="8">
    <location>
        <begin position="476"/>
        <end position="494"/>
    </location>
</feature>
<comment type="subcellular location">
    <subcellularLocation>
        <location evidence="1">Membrane</location>
        <topology evidence="1">Multi-pass membrane protein</topology>
    </subcellularLocation>
</comment>
<keyword evidence="4 8" id="KW-0812">Transmembrane</keyword>
<keyword evidence="5 8" id="KW-1133">Transmembrane helix</keyword>
<dbReference type="GO" id="GO:0033179">
    <property type="term" value="C:proton-transporting V-type ATPase, V0 domain"/>
    <property type="evidence" value="ECO:0007669"/>
    <property type="project" value="InterPro"/>
</dbReference>
<reference evidence="9 10" key="1">
    <citation type="submission" date="2018-06" db="EMBL/GenBank/DDBJ databases">
        <authorList>
            <consortium name="Pathogen Informatics"/>
            <person name="Doyle S."/>
        </authorList>
    </citation>
    <scope>NUCLEOTIDE SEQUENCE [LARGE SCALE GENOMIC DNA]</scope>
    <source>
        <strain evidence="9 10">NCTC13149</strain>
    </source>
</reference>
<feature type="transmembrane region" description="Helical" evidence="8">
    <location>
        <begin position="440"/>
        <end position="464"/>
    </location>
</feature>